<dbReference type="PANTHER" id="PTHR33375">
    <property type="entry name" value="CHROMOSOME-PARTITIONING PROTEIN PARB-RELATED"/>
    <property type="match status" value="1"/>
</dbReference>
<dbReference type="EMBL" id="MT144040">
    <property type="protein sequence ID" value="QJA47369.1"/>
    <property type="molecule type" value="Genomic_DNA"/>
</dbReference>
<gene>
    <name evidence="5" type="ORF">TM448A00660_0025</name>
</gene>
<dbReference type="PANTHER" id="PTHR33375:SF1">
    <property type="entry name" value="CHROMOSOME-PARTITIONING PROTEIN PARB-RELATED"/>
    <property type="match status" value="1"/>
</dbReference>
<dbReference type="SMART" id="SM00470">
    <property type="entry name" value="ParB"/>
    <property type="match status" value="1"/>
</dbReference>
<protein>
    <submittedName>
        <fullName evidence="5">Putative methyltransferase</fullName>
    </submittedName>
</protein>
<keyword evidence="3 5" id="KW-0808">Transferase</keyword>
<dbReference type="InterPro" id="IPR036086">
    <property type="entry name" value="ParB/Sulfiredoxin_sf"/>
</dbReference>
<evidence type="ECO:0000256" key="1">
    <source>
        <dbReference type="ARBA" id="ARBA00006594"/>
    </source>
</evidence>
<dbReference type="SUPFAM" id="SSF110849">
    <property type="entry name" value="ParB/Sulfiredoxin"/>
    <property type="match status" value="1"/>
</dbReference>
<dbReference type="InterPro" id="IPR001091">
    <property type="entry name" value="RM_Methyltransferase"/>
</dbReference>
<evidence type="ECO:0000256" key="3">
    <source>
        <dbReference type="ARBA" id="ARBA00022679"/>
    </source>
</evidence>
<dbReference type="GO" id="GO:0005694">
    <property type="term" value="C:chromosome"/>
    <property type="evidence" value="ECO:0007669"/>
    <property type="project" value="TreeGrafter"/>
</dbReference>
<evidence type="ECO:0000313" key="5">
    <source>
        <dbReference type="EMBL" id="QJA47369.1"/>
    </source>
</evidence>
<name>A0A6H1ZIS9_9ZZZZ</name>
<dbReference type="GO" id="GO:0007059">
    <property type="term" value="P:chromosome segregation"/>
    <property type="evidence" value="ECO:0007669"/>
    <property type="project" value="TreeGrafter"/>
</dbReference>
<keyword evidence="2 5" id="KW-0489">Methyltransferase</keyword>
<proteinExistence type="inferred from homology"/>
<accession>A0A6H1ZIS9</accession>
<comment type="similarity">
    <text evidence="1">Belongs to the N(4)/N(6)-methyltransferase family.</text>
</comment>
<dbReference type="Pfam" id="PF02195">
    <property type="entry name" value="ParB_N"/>
    <property type="match status" value="1"/>
</dbReference>
<feature type="domain" description="ParB-like N-terminal" evidence="4">
    <location>
        <begin position="4"/>
        <end position="91"/>
    </location>
</feature>
<sequence length="408" mass="46311">MRVENIRISEIDIPPRFRVEYGDLESTKKSIKEKGLINPITVSRLDSGYRLVAGMRRILCCQQLGIEEVPCSIRDEIDEISLRELEIIENLERKQFSWPEELRATETLVELREKKKSSLWSTGGRVQAEIAEELGMSEGKLSEDMMLAKGLKEFPELAKEEKKTTALKKLKSLHEQRARKIIAGLLSKDVEGVTLIHGDATEELKKLPTDSVNLIITDPPWGVFVENDEFVQGYIEKFEDSWPGVQALLLKTLPEMNRVLAPGSHMYFFFATKMYCEIKALLVGAGFEVAPIPLIWYKRTGQNIFPQKKFTPTYETIFFCSKGDRSLNYPSTAVFEFSVPAQKVHPTQKSQELLEEFIKISSVEGEVVLDPFAGSGSTLKAGKKLGRKVIGIELSEHYFNLIKVEMEE</sequence>
<dbReference type="Gene3D" id="3.40.50.150">
    <property type="entry name" value="Vaccinia Virus protein VP39"/>
    <property type="match status" value="1"/>
</dbReference>
<dbReference type="GO" id="GO:0003677">
    <property type="term" value="F:DNA binding"/>
    <property type="evidence" value="ECO:0007669"/>
    <property type="project" value="InterPro"/>
</dbReference>
<dbReference type="SUPFAM" id="SSF53335">
    <property type="entry name" value="S-adenosyl-L-methionine-dependent methyltransferases"/>
    <property type="match status" value="1"/>
</dbReference>
<evidence type="ECO:0000256" key="2">
    <source>
        <dbReference type="ARBA" id="ARBA00022603"/>
    </source>
</evidence>
<dbReference type="InterPro" id="IPR029063">
    <property type="entry name" value="SAM-dependent_MTases_sf"/>
</dbReference>
<organism evidence="5">
    <name type="scientific">viral metagenome</name>
    <dbReference type="NCBI Taxonomy" id="1070528"/>
    <lineage>
        <taxon>unclassified sequences</taxon>
        <taxon>metagenomes</taxon>
        <taxon>organismal metagenomes</taxon>
    </lineage>
</organism>
<dbReference type="GO" id="GO:0008170">
    <property type="term" value="F:N-methyltransferase activity"/>
    <property type="evidence" value="ECO:0007669"/>
    <property type="project" value="InterPro"/>
</dbReference>
<dbReference type="PRINTS" id="PR00508">
    <property type="entry name" value="S21N4MTFRASE"/>
</dbReference>
<dbReference type="Gene3D" id="3.90.1530.30">
    <property type="match status" value="1"/>
</dbReference>
<dbReference type="PROSITE" id="PS00092">
    <property type="entry name" value="N6_MTASE"/>
    <property type="match status" value="1"/>
</dbReference>
<dbReference type="AlphaFoldDB" id="A0A6H1ZIS9"/>
<dbReference type="NCBIfam" id="TIGR00180">
    <property type="entry name" value="parB_part"/>
    <property type="match status" value="1"/>
</dbReference>
<dbReference type="InterPro" id="IPR050336">
    <property type="entry name" value="Chromosome_partition/occlusion"/>
</dbReference>
<dbReference type="InterPro" id="IPR003115">
    <property type="entry name" value="ParB_N"/>
</dbReference>
<dbReference type="InterPro" id="IPR002052">
    <property type="entry name" value="DNA_methylase_N6_adenine_CS"/>
</dbReference>
<reference evidence="5" key="1">
    <citation type="submission" date="2020-03" db="EMBL/GenBank/DDBJ databases">
        <title>The deep terrestrial virosphere.</title>
        <authorList>
            <person name="Holmfeldt K."/>
            <person name="Nilsson E."/>
            <person name="Simone D."/>
            <person name="Lopez-Fernandez M."/>
            <person name="Wu X."/>
            <person name="de Brujin I."/>
            <person name="Lundin D."/>
            <person name="Andersson A."/>
            <person name="Bertilsson S."/>
            <person name="Dopson M."/>
        </authorList>
    </citation>
    <scope>NUCLEOTIDE SEQUENCE</scope>
    <source>
        <strain evidence="5">TM448A00660</strain>
    </source>
</reference>
<dbReference type="Pfam" id="PF01555">
    <property type="entry name" value="N6_N4_Mtase"/>
    <property type="match status" value="1"/>
</dbReference>
<dbReference type="InterPro" id="IPR004437">
    <property type="entry name" value="ParB/RepB/Spo0J"/>
</dbReference>
<dbReference type="InterPro" id="IPR002941">
    <property type="entry name" value="DNA_methylase_N4/N6"/>
</dbReference>
<dbReference type="GO" id="GO:0032259">
    <property type="term" value="P:methylation"/>
    <property type="evidence" value="ECO:0007669"/>
    <property type="project" value="UniProtKB-KW"/>
</dbReference>
<evidence type="ECO:0000259" key="4">
    <source>
        <dbReference type="SMART" id="SM00470"/>
    </source>
</evidence>
<dbReference type="Gene3D" id="1.10.10.2830">
    <property type="match status" value="1"/>
</dbReference>